<dbReference type="WBParaSite" id="nRc.2.0.1.t23748-RA">
    <property type="protein sequence ID" value="nRc.2.0.1.t23748-RA"/>
    <property type="gene ID" value="nRc.2.0.1.g23748"/>
</dbReference>
<dbReference type="Proteomes" id="UP000887565">
    <property type="component" value="Unplaced"/>
</dbReference>
<dbReference type="InterPro" id="IPR001846">
    <property type="entry name" value="VWF_type-D"/>
</dbReference>
<dbReference type="InterPro" id="IPR050733">
    <property type="entry name" value="Vitellogenin/Apolipophorin"/>
</dbReference>
<dbReference type="AlphaFoldDB" id="A0A915JB77"/>
<feature type="domain" description="VWFD" evidence="1">
    <location>
        <begin position="42"/>
        <end position="201"/>
    </location>
</feature>
<reference evidence="3" key="1">
    <citation type="submission" date="2022-11" db="UniProtKB">
        <authorList>
            <consortium name="WormBaseParasite"/>
        </authorList>
    </citation>
    <scope>IDENTIFICATION</scope>
</reference>
<accession>A0A915JB77</accession>
<dbReference type="Pfam" id="PF00094">
    <property type="entry name" value="VWD"/>
    <property type="match status" value="1"/>
</dbReference>
<dbReference type="SMART" id="SM00216">
    <property type="entry name" value="VWD"/>
    <property type="match status" value="1"/>
</dbReference>
<dbReference type="GO" id="GO:0005319">
    <property type="term" value="F:lipid transporter activity"/>
    <property type="evidence" value="ECO:0007669"/>
    <property type="project" value="TreeGrafter"/>
</dbReference>
<dbReference type="PANTHER" id="PTHR23345">
    <property type="entry name" value="VITELLOGENIN-RELATED"/>
    <property type="match status" value="1"/>
</dbReference>
<organism evidence="2 3">
    <name type="scientific">Romanomermis culicivorax</name>
    <name type="common">Nematode worm</name>
    <dbReference type="NCBI Taxonomy" id="13658"/>
    <lineage>
        <taxon>Eukaryota</taxon>
        <taxon>Metazoa</taxon>
        <taxon>Ecdysozoa</taxon>
        <taxon>Nematoda</taxon>
        <taxon>Enoplea</taxon>
        <taxon>Dorylaimia</taxon>
        <taxon>Mermithida</taxon>
        <taxon>Mermithoidea</taxon>
        <taxon>Mermithidae</taxon>
        <taxon>Romanomermis</taxon>
    </lineage>
</organism>
<sequence length="657" mass="77247">MATPTLTLASDGTALAPPRMPFNTIECTRELPVAQRNGFQTWSFLLRTAQCYASEMNVKTFHDRELPLPLSHSYKVLAKDCQQNKYTVLVRQMTDLPQLKEVKIIADGQHITLKPSLTRKDQTKVFVNGKDETQQNDIVKTVAGVPILRIIRKSAHVKVEILTAGVSVHFDRKSVNIEVPPHKRHEQCGICGSKSFSTLRQEFPTYLQQSSIFDEIEREYVQYESPLERRLEALEQEQDEQMMTTGGWFTWSPWSHSQSWAKSYWTSPYELESNLRDYSTLDDAMNYYFNYKPTSAGRRFWESEQMLEEEMYNTRRPYETTLFGEEAPHRYLINDFDTPVFHQVDSINQAWSRPAEREWELEQMTSKYTPEPAYEQLRDLQKVTAEFDRFYSPIDVLDRELETASWASTYGASAFDTVTPWSVIDEQRSYIESDLERMVDSEYFQNPYLRNNYLVDEHTCQYLPFWERKMQGCEDIFAETRMEERLYGNERRHNLFSMLAGDDQEIYGDYEMYDNSEIMTPEWRRFQNVDEETIRELSLDNVESGRFFEENMIEREGIWGEMTRGEEYPSQTRKHKIIETEHSICFSLTPIKCRDQTIAKDGVKKTVGYHCMNREHPLAQKYQNEITAGRPFVEALRQAPATMTRLEVVPMQCQPVF</sequence>
<dbReference type="PANTHER" id="PTHR23345:SF15">
    <property type="entry name" value="VITELLOGENIN 1-RELATED"/>
    <property type="match status" value="1"/>
</dbReference>
<evidence type="ECO:0000313" key="2">
    <source>
        <dbReference type="Proteomes" id="UP000887565"/>
    </source>
</evidence>
<evidence type="ECO:0000259" key="1">
    <source>
        <dbReference type="SMART" id="SM00216"/>
    </source>
</evidence>
<proteinExistence type="predicted"/>
<evidence type="ECO:0000313" key="3">
    <source>
        <dbReference type="WBParaSite" id="nRc.2.0.1.t23748-RA"/>
    </source>
</evidence>
<keyword evidence="2" id="KW-1185">Reference proteome</keyword>
<name>A0A915JB77_ROMCU</name>
<protein>
    <submittedName>
        <fullName evidence="3">VWFD domain-containing protein</fullName>
    </submittedName>
</protein>